<name>X6NAC2_RETFI</name>
<gene>
    <name evidence="2" type="ORF">RFI_14344</name>
</gene>
<sequence length="139" mass="16167">MGDRWKRRHSIETVCLFYIVDQVCLYKKKKESLVSDIEEDGESIQSPTLHFSEVLANKMKKIKKGGRGRKTNRKSLNNKQKKFAVRTDLEESSNVLKEEKEVTARDNKEDKTAPQHEQEVGKEEKKTETEAEEQKKTAK</sequence>
<evidence type="ECO:0000313" key="2">
    <source>
        <dbReference type="EMBL" id="ETO22848.1"/>
    </source>
</evidence>
<dbReference type="Proteomes" id="UP000023152">
    <property type="component" value="Unassembled WGS sequence"/>
</dbReference>
<comment type="caution">
    <text evidence="2">The sequence shown here is derived from an EMBL/GenBank/DDBJ whole genome shotgun (WGS) entry which is preliminary data.</text>
</comment>
<feature type="compositionally biased region" description="Basic and acidic residues" evidence="1">
    <location>
        <begin position="96"/>
        <end position="139"/>
    </location>
</feature>
<dbReference type="AlphaFoldDB" id="X6NAC2"/>
<organism evidence="2 3">
    <name type="scientific">Reticulomyxa filosa</name>
    <dbReference type="NCBI Taxonomy" id="46433"/>
    <lineage>
        <taxon>Eukaryota</taxon>
        <taxon>Sar</taxon>
        <taxon>Rhizaria</taxon>
        <taxon>Retaria</taxon>
        <taxon>Foraminifera</taxon>
        <taxon>Monothalamids</taxon>
        <taxon>Reticulomyxidae</taxon>
        <taxon>Reticulomyxa</taxon>
    </lineage>
</organism>
<evidence type="ECO:0000313" key="3">
    <source>
        <dbReference type="Proteomes" id="UP000023152"/>
    </source>
</evidence>
<proteinExistence type="predicted"/>
<protein>
    <submittedName>
        <fullName evidence="2">Uncharacterized protein</fullName>
    </submittedName>
</protein>
<feature type="compositionally biased region" description="Basic residues" evidence="1">
    <location>
        <begin position="60"/>
        <end position="73"/>
    </location>
</feature>
<keyword evidence="3" id="KW-1185">Reference proteome</keyword>
<evidence type="ECO:0000256" key="1">
    <source>
        <dbReference type="SAM" id="MobiDB-lite"/>
    </source>
</evidence>
<accession>X6NAC2</accession>
<dbReference type="EMBL" id="ASPP01010419">
    <property type="protein sequence ID" value="ETO22848.1"/>
    <property type="molecule type" value="Genomic_DNA"/>
</dbReference>
<reference evidence="2 3" key="1">
    <citation type="journal article" date="2013" name="Curr. Biol.">
        <title>The Genome of the Foraminiferan Reticulomyxa filosa.</title>
        <authorList>
            <person name="Glockner G."/>
            <person name="Hulsmann N."/>
            <person name="Schleicher M."/>
            <person name="Noegel A.A."/>
            <person name="Eichinger L."/>
            <person name="Gallinger C."/>
            <person name="Pawlowski J."/>
            <person name="Sierra R."/>
            <person name="Euteneuer U."/>
            <person name="Pillet L."/>
            <person name="Moustafa A."/>
            <person name="Platzer M."/>
            <person name="Groth M."/>
            <person name="Szafranski K."/>
            <person name="Schliwa M."/>
        </authorList>
    </citation>
    <scope>NUCLEOTIDE SEQUENCE [LARGE SCALE GENOMIC DNA]</scope>
</reference>
<feature type="region of interest" description="Disordered" evidence="1">
    <location>
        <begin position="60"/>
        <end position="139"/>
    </location>
</feature>